<dbReference type="OrthoDB" id="2798046at2759"/>
<name>A0A1C7LW76_GRIFR</name>
<keyword evidence="2" id="KW-1185">Reference proteome</keyword>
<reference evidence="1 2" key="1">
    <citation type="submission" date="2016-03" db="EMBL/GenBank/DDBJ databases">
        <title>Whole genome sequencing of Grifola frondosa 9006-11.</title>
        <authorList>
            <person name="Min B."/>
            <person name="Park H."/>
            <person name="Kim J.-G."/>
            <person name="Cho H."/>
            <person name="Oh Y.-L."/>
            <person name="Kong W.-S."/>
            <person name="Choi I.-G."/>
        </authorList>
    </citation>
    <scope>NUCLEOTIDE SEQUENCE [LARGE SCALE GENOMIC DNA]</scope>
    <source>
        <strain evidence="1 2">9006-11</strain>
    </source>
</reference>
<dbReference type="EMBL" id="LUGG01000020">
    <property type="protein sequence ID" value="OBZ68476.1"/>
    <property type="molecule type" value="Genomic_DNA"/>
</dbReference>
<comment type="caution">
    <text evidence="1">The sequence shown here is derived from an EMBL/GenBank/DDBJ whole genome shotgun (WGS) entry which is preliminary data.</text>
</comment>
<evidence type="ECO:0000313" key="2">
    <source>
        <dbReference type="Proteomes" id="UP000092993"/>
    </source>
</evidence>
<organism evidence="1 2">
    <name type="scientific">Grifola frondosa</name>
    <name type="common">Maitake</name>
    <name type="synonym">Polyporus frondosus</name>
    <dbReference type="NCBI Taxonomy" id="5627"/>
    <lineage>
        <taxon>Eukaryota</taxon>
        <taxon>Fungi</taxon>
        <taxon>Dikarya</taxon>
        <taxon>Basidiomycota</taxon>
        <taxon>Agaricomycotina</taxon>
        <taxon>Agaricomycetes</taxon>
        <taxon>Polyporales</taxon>
        <taxon>Grifolaceae</taxon>
        <taxon>Grifola</taxon>
    </lineage>
</organism>
<proteinExistence type="predicted"/>
<evidence type="ECO:0000313" key="1">
    <source>
        <dbReference type="EMBL" id="OBZ68476.1"/>
    </source>
</evidence>
<accession>A0A1C7LW76</accession>
<sequence length="82" mass="9496">MVVLALSLFNFPSDCVHSLNYPMSNMNLYVTRLDITFDRFRIRDAELLRQSISLIREKSITSKVDWGGVFFDTLADIFACTR</sequence>
<dbReference type="Proteomes" id="UP000092993">
    <property type="component" value="Unassembled WGS sequence"/>
</dbReference>
<protein>
    <submittedName>
        <fullName evidence="1">Uncharacterized protein</fullName>
    </submittedName>
</protein>
<dbReference type="AlphaFoldDB" id="A0A1C7LW76"/>
<gene>
    <name evidence="1" type="ORF">A0H81_11441</name>
</gene>